<dbReference type="InterPro" id="IPR023158">
    <property type="entry name" value="YerB-like_sf"/>
</dbReference>
<feature type="chain" id="PRO_5047429517" evidence="1">
    <location>
        <begin position="25"/>
        <end position="305"/>
    </location>
</feature>
<organism evidence="4 5">
    <name type="scientific">Amycolatopsis thermalba</name>
    <dbReference type="NCBI Taxonomy" id="944492"/>
    <lineage>
        <taxon>Bacteria</taxon>
        <taxon>Bacillati</taxon>
        <taxon>Actinomycetota</taxon>
        <taxon>Actinomycetes</taxon>
        <taxon>Pseudonocardiales</taxon>
        <taxon>Pseudonocardiaceae</taxon>
        <taxon>Amycolatopsis</taxon>
    </lineage>
</organism>
<dbReference type="RefSeq" id="WP_094005364.1">
    <property type="nucleotide sequence ID" value="NZ_CP091196.1"/>
</dbReference>
<reference evidence="4" key="1">
    <citation type="submission" date="2022-01" db="EMBL/GenBank/DDBJ databases">
        <title>PSI-footprinting approach for the identification of protein synthesis inhibitor producers.</title>
        <authorList>
            <person name="Handel F."/>
            <person name="Kulik A."/>
            <person name="Wex K.W."/>
            <person name="Berscheid A."/>
            <person name="Saur J.S."/>
            <person name="Winkler A."/>
            <person name="Wibberg D."/>
            <person name="Kalinowski J."/>
            <person name="Broetz-Oesterhelt H."/>
            <person name="Mast Y."/>
        </authorList>
    </citation>
    <scope>NUCLEOTIDE SEQUENCE</scope>
    <source>
        <strain evidence="4">KNN 49.3e</strain>
    </source>
</reference>
<dbReference type="EMBL" id="CP091196">
    <property type="protein sequence ID" value="UQS24632.1"/>
    <property type="molecule type" value="Genomic_DNA"/>
</dbReference>
<feature type="domain" description="DUF3048" evidence="2">
    <location>
        <begin position="34"/>
        <end position="162"/>
    </location>
</feature>
<gene>
    <name evidence="4" type="ORF">L1857_18325</name>
</gene>
<dbReference type="Proteomes" id="UP000830158">
    <property type="component" value="Chromosome"/>
</dbReference>
<keyword evidence="1" id="KW-0732">Signal</keyword>
<name>A0ABY4NX75_9PSEU</name>
<evidence type="ECO:0000256" key="1">
    <source>
        <dbReference type="SAM" id="SignalP"/>
    </source>
</evidence>
<dbReference type="InterPro" id="IPR035328">
    <property type="entry name" value="DUF3048_C"/>
</dbReference>
<feature type="signal peptide" evidence="1">
    <location>
        <begin position="1"/>
        <end position="24"/>
    </location>
</feature>
<proteinExistence type="predicted"/>
<accession>A0ABY4NX75</accession>
<sequence length="305" mass="30951">MRRRLIRCLAGLASAGLLAGCSTAGPSSPMAPAAPAGPVLVVKIDNVAPARPATGLGSADLVVAEPVEGGLSRLAAVFTTRRPPVIGPVRSARETDYDLLAAFGRPVFAYSGAAPEVDRALHTPPLADRIVNASPADAPAAYVREDARPVPHNLFLRPEALPAGEGPLPDALIARGPAPAGGTPTASRAVSYPAASFDFRWDGGRWLVWLDGSPLTSTEAGQLGAGTVILQQVTTRPGAVADSQGRTAPVAQTVGTGAATVLRDGAAFEGVWSRPVPQAVTTFATPGGAPLPAATGPVWVVLIPT</sequence>
<dbReference type="Gene3D" id="3.50.90.10">
    <property type="entry name" value="YerB-like"/>
    <property type="match status" value="1"/>
</dbReference>
<protein>
    <submittedName>
        <fullName evidence="4">DUF3048 domain-containing protein</fullName>
    </submittedName>
</protein>
<dbReference type="SUPFAM" id="SSF159774">
    <property type="entry name" value="YerB-like"/>
    <property type="match status" value="1"/>
</dbReference>
<dbReference type="Pfam" id="PF17479">
    <property type="entry name" value="DUF3048_C"/>
    <property type="match status" value="1"/>
</dbReference>
<feature type="domain" description="DUF3048" evidence="3">
    <location>
        <begin position="195"/>
        <end position="300"/>
    </location>
</feature>
<dbReference type="PROSITE" id="PS51257">
    <property type="entry name" value="PROKAR_LIPOPROTEIN"/>
    <property type="match status" value="1"/>
</dbReference>
<evidence type="ECO:0000313" key="4">
    <source>
        <dbReference type="EMBL" id="UQS24632.1"/>
    </source>
</evidence>
<evidence type="ECO:0000259" key="3">
    <source>
        <dbReference type="Pfam" id="PF17479"/>
    </source>
</evidence>
<keyword evidence="5" id="KW-1185">Reference proteome</keyword>
<evidence type="ECO:0000259" key="2">
    <source>
        <dbReference type="Pfam" id="PF11258"/>
    </source>
</evidence>
<dbReference type="Pfam" id="PF11258">
    <property type="entry name" value="DUF3048"/>
    <property type="match status" value="1"/>
</dbReference>
<dbReference type="InterPro" id="IPR021416">
    <property type="entry name" value="DUF3048_N"/>
</dbReference>
<evidence type="ECO:0000313" key="5">
    <source>
        <dbReference type="Proteomes" id="UP000830158"/>
    </source>
</evidence>